<proteinExistence type="predicted"/>
<dbReference type="AlphaFoldDB" id="A0A0E9QVS8"/>
<sequence length="22" mass="2529">MPQLGHYSAVYLCNREQSFTLA</sequence>
<accession>A0A0E9QVS8</accession>
<organism evidence="1">
    <name type="scientific">Anguilla anguilla</name>
    <name type="common">European freshwater eel</name>
    <name type="synonym">Muraena anguilla</name>
    <dbReference type="NCBI Taxonomy" id="7936"/>
    <lineage>
        <taxon>Eukaryota</taxon>
        <taxon>Metazoa</taxon>
        <taxon>Chordata</taxon>
        <taxon>Craniata</taxon>
        <taxon>Vertebrata</taxon>
        <taxon>Euteleostomi</taxon>
        <taxon>Actinopterygii</taxon>
        <taxon>Neopterygii</taxon>
        <taxon>Teleostei</taxon>
        <taxon>Anguilliformes</taxon>
        <taxon>Anguillidae</taxon>
        <taxon>Anguilla</taxon>
    </lineage>
</organism>
<reference evidence="1" key="1">
    <citation type="submission" date="2014-11" db="EMBL/GenBank/DDBJ databases">
        <authorList>
            <person name="Amaro Gonzalez C."/>
        </authorList>
    </citation>
    <scope>NUCLEOTIDE SEQUENCE</scope>
</reference>
<reference evidence="1" key="2">
    <citation type="journal article" date="2015" name="Fish Shellfish Immunol.">
        <title>Early steps in the European eel (Anguilla anguilla)-Vibrio vulnificus interaction in the gills: Role of the RtxA13 toxin.</title>
        <authorList>
            <person name="Callol A."/>
            <person name="Pajuelo D."/>
            <person name="Ebbesson L."/>
            <person name="Teles M."/>
            <person name="MacKenzie S."/>
            <person name="Amaro C."/>
        </authorList>
    </citation>
    <scope>NUCLEOTIDE SEQUENCE</scope>
</reference>
<evidence type="ECO:0000313" key="1">
    <source>
        <dbReference type="EMBL" id="JAH21066.1"/>
    </source>
</evidence>
<protein>
    <submittedName>
        <fullName evidence="1">Uncharacterized protein</fullName>
    </submittedName>
</protein>
<dbReference type="EMBL" id="GBXM01087511">
    <property type="protein sequence ID" value="JAH21066.1"/>
    <property type="molecule type" value="Transcribed_RNA"/>
</dbReference>
<name>A0A0E9QVS8_ANGAN</name>